<keyword evidence="2" id="KW-1185">Reference proteome</keyword>
<dbReference type="AlphaFoldDB" id="A0A7R8H9H2"/>
<organism evidence="1 2">
    <name type="scientific">Lepeophtheirus salmonis</name>
    <name type="common">Salmon louse</name>
    <name type="synonym">Caligus salmonis</name>
    <dbReference type="NCBI Taxonomy" id="72036"/>
    <lineage>
        <taxon>Eukaryota</taxon>
        <taxon>Metazoa</taxon>
        <taxon>Ecdysozoa</taxon>
        <taxon>Arthropoda</taxon>
        <taxon>Crustacea</taxon>
        <taxon>Multicrustacea</taxon>
        <taxon>Hexanauplia</taxon>
        <taxon>Copepoda</taxon>
        <taxon>Siphonostomatoida</taxon>
        <taxon>Caligidae</taxon>
        <taxon>Lepeophtheirus</taxon>
    </lineage>
</organism>
<reference evidence="1" key="1">
    <citation type="submission" date="2021-02" db="EMBL/GenBank/DDBJ databases">
        <authorList>
            <person name="Bekaert M."/>
        </authorList>
    </citation>
    <scope>NUCLEOTIDE SEQUENCE</scope>
    <source>
        <strain evidence="1">IoA-00</strain>
    </source>
</reference>
<sequence length="257" mass="28512">MSQPESDEGLEEKASEVTLTDLHNVLTTTTNDDEDHSICGLPPNIDVQPHTLNLIASNEVDKWLLSNPDSRTVYSSTTENVQHCERRPATPLLLQSTWKRLLQTLEILMAKTLEVKNGLLKMTNELPDIIVKAIKSRFAATLDSKDALLCAVSLPNYMSEEPPAQLSYPHPAAAAPSEDYFFSFDAQLHYSNAPMSVETEVINYLISPPVMESLHQFPRVKNVAPQYNATTSSSVPVQRLFSLGGLLVTRNLGDECF</sequence>
<protein>
    <submittedName>
        <fullName evidence="1">(salmon louse) hypothetical protein</fullName>
    </submittedName>
</protein>
<name>A0A7R8H9H2_LEPSM</name>
<gene>
    <name evidence="1" type="ORF">LSAA_9823</name>
</gene>
<evidence type="ECO:0000313" key="2">
    <source>
        <dbReference type="Proteomes" id="UP000675881"/>
    </source>
</evidence>
<dbReference type="EMBL" id="HG994584">
    <property type="protein sequence ID" value="CAF2949503.1"/>
    <property type="molecule type" value="Genomic_DNA"/>
</dbReference>
<accession>A0A7R8H9H2</accession>
<evidence type="ECO:0000313" key="1">
    <source>
        <dbReference type="EMBL" id="CAF2949503.1"/>
    </source>
</evidence>
<dbReference type="Proteomes" id="UP000675881">
    <property type="component" value="Chromosome 5"/>
</dbReference>
<proteinExistence type="predicted"/>